<dbReference type="OrthoDB" id="7157922at2"/>
<dbReference type="PANTHER" id="PTHR45772:SF8">
    <property type="entry name" value="HIGH-AFFINITY BRANCHED-CHAIN AMINO ACID TRANSPORT ATP-BINDING PROTEIN"/>
    <property type="match status" value="1"/>
</dbReference>
<dbReference type="PROSITE" id="PS50893">
    <property type="entry name" value="ABC_TRANSPORTER_2"/>
    <property type="match status" value="1"/>
</dbReference>
<dbReference type="KEGG" id="hadh:FRZ61_28900"/>
<sequence length="267" mass="29638">MDLNREGGARRPEPPRSGEPLFACENISLDLGGREILRDISLSVGRGEVLGIIGPNGAGKTSLFEVLSGRMPPKSGRVLFKGRDVTRLALHERSRLGIGRTYQTPVVPEELTVGETLKAARQAYRPFLTRHHAEWGAELVRFHIDEERPTANLDTLDRRKLLLACLLMRRPPLILMDEPAAGLINSEVDEFDDLIRVLSKEMNVAIIIVEHRIELLDTIADRVMVMDAGEVISEGDLARVLADPKVHAAYFENVEEGTLEETQSHAA</sequence>
<feature type="region of interest" description="Disordered" evidence="4">
    <location>
        <begin position="1"/>
        <end position="21"/>
    </location>
</feature>
<keyword evidence="7" id="KW-1185">Reference proteome</keyword>
<dbReference type="AlphaFoldDB" id="A0A5J6N7C8"/>
<dbReference type="InterPro" id="IPR003593">
    <property type="entry name" value="AAA+_ATPase"/>
</dbReference>
<keyword evidence="1" id="KW-0813">Transport</keyword>
<keyword evidence="3 6" id="KW-0067">ATP-binding</keyword>
<dbReference type="InterPro" id="IPR003439">
    <property type="entry name" value="ABC_transporter-like_ATP-bd"/>
</dbReference>
<name>A0A5J6N7C8_9PROT</name>
<evidence type="ECO:0000313" key="7">
    <source>
        <dbReference type="Proteomes" id="UP000325797"/>
    </source>
</evidence>
<dbReference type="EMBL" id="CP042582">
    <property type="protein sequence ID" value="QEX22956.1"/>
    <property type="molecule type" value="Genomic_DNA"/>
</dbReference>
<feature type="compositionally biased region" description="Basic and acidic residues" evidence="4">
    <location>
        <begin position="1"/>
        <end position="16"/>
    </location>
</feature>
<dbReference type="PANTHER" id="PTHR45772">
    <property type="entry name" value="CONSERVED COMPONENT OF ABC TRANSPORTER FOR NATURAL AMINO ACIDS-RELATED"/>
    <property type="match status" value="1"/>
</dbReference>
<evidence type="ECO:0000256" key="1">
    <source>
        <dbReference type="ARBA" id="ARBA00022448"/>
    </source>
</evidence>
<evidence type="ECO:0000313" key="6">
    <source>
        <dbReference type="EMBL" id="QEX22956.1"/>
    </source>
</evidence>
<organism evidence="6 7">
    <name type="scientific">Hypericibacter adhaerens</name>
    <dbReference type="NCBI Taxonomy" id="2602016"/>
    <lineage>
        <taxon>Bacteria</taxon>
        <taxon>Pseudomonadati</taxon>
        <taxon>Pseudomonadota</taxon>
        <taxon>Alphaproteobacteria</taxon>
        <taxon>Rhodospirillales</taxon>
        <taxon>Dongiaceae</taxon>
        <taxon>Hypericibacter</taxon>
    </lineage>
</organism>
<dbReference type="GO" id="GO:0016887">
    <property type="term" value="F:ATP hydrolysis activity"/>
    <property type="evidence" value="ECO:0007669"/>
    <property type="project" value="InterPro"/>
</dbReference>
<dbReference type="Gene3D" id="3.40.50.300">
    <property type="entry name" value="P-loop containing nucleotide triphosphate hydrolases"/>
    <property type="match status" value="1"/>
</dbReference>
<evidence type="ECO:0000259" key="5">
    <source>
        <dbReference type="PROSITE" id="PS50893"/>
    </source>
</evidence>
<evidence type="ECO:0000256" key="2">
    <source>
        <dbReference type="ARBA" id="ARBA00022741"/>
    </source>
</evidence>
<dbReference type="SMART" id="SM00382">
    <property type="entry name" value="AAA"/>
    <property type="match status" value="1"/>
</dbReference>
<protein>
    <submittedName>
        <fullName evidence="6">ABC transporter ATP-binding protein</fullName>
    </submittedName>
</protein>
<dbReference type="RefSeq" id="WP_151118393.1">
    <property type="nucleotide sequence ID" value="NZ_CP042582.1"/>
</dbReference>
<evidence type="ECO:0000256" key="3">
    <source>
        <dbReference type="ARBA" id="ARBA00022840"/>
    </source>
</evidence>
<proteinExistence type="predicted"/>
<dbReference type="GO" id="GO:0005886">
    <property type="term" value="C:plasma membrane"/>
    <property type="evidence" value="ECO:0007669"/>
    <property type="project" value="TreeGrafter"/>
</dbReference>
<dbReference type="Pfam" id="PF00005">
    <property type="entry name" value="ABC_tran"/>
    <property type="match status" value="1"/>
</dbReference>
<dbReference type="InterPro" id="IPR027417">
    <property type="entry name" value="P-loop_NTPase"/>
</dbReference>
<dbReference type="SUPFAM" id="SSF52540">
    <property type="entry name" value="P-loop containing nucleoside triphosphate hydrolases"/>
    <property type="match status" value="1"/>
</dbReference>
<dbReference type="GO" id="GO:0005524">
    <property type="term" value="F:ATP binding"/>
    <property type="evidence" value="ECO:0007669"/>
    <property type="project" value="UniProtKB-KW"/>
</dbReference>
<accession>A0A5J6N7C8</accession>
<keyword evidence="2" id="KW-0547">Nucleotide-binding</keyword>
<reference evidence="6 7" key="1">
    <citation type="submission" date="2019-08" db="EMBL/GenBank/DDBJ databases">
        <title>Hyperibacter terrae gen. nov., sp. nov. and Hyperibacter viscosus sp. nov., two new members in the family Rhodospirillaceae isolated from the rhizosphere of Hypericum perforatum.</title>
        <authorList>
            <person name="Noviana Z."/>
        </authorList>
    </citation>
    <scope>NUCLEOTIDE SEQUENCE [LARGE SCALE GENOMIC DNA]</scope>
    <source>
        <strain evidence="6 7">R5959</strain>
    </source>
</reference>
<evidence type="ECO:0000256" key="4">
    <source>
        <dbReference type="SAM" id="MobiDB-lite"/>
    </source>
</evidence>
<feature type="domain" description="ABC transporter" evidence="5">
    <location>
        <begin position="22"/>
        <end position="253"/>
    </location>
</feature>
<dbReference type="Proteomes" id="UP000325797">
    <property type="component" value="Chromosome"/>
</dbReference>
<gene>
    <name evidence="6" type="ORF">FRZ61_28900</name>
</gene>
<dbReference type="InterPro" id="IPR051120">
    <property type="entry name" value="ABC_AA/LPS_Transport"/>
</dbReference>